<organism evidence="2">
    <name type="scientific">Schistosoma curassoni</name>
    <dbReference type="NCBI Taxonomy" id="6186"/>
    <lineage>
        <taxon>Eukaryota</taxon>
        <taxon>Metazoa</taxon>
        <taxon>Spiralia</taxon>
        <taxon>Lophotrochozoa</taxon>
        <taxon>Platyhelminthes</taxon>
        <taxon>Trematoda</taxon>
        <taxon>Digenea</taxon>
        <taxon>Strigeidida</taxon>
        <taxon>Schistosomatoidea</taxon>
        <taxon>Schistosomatidae</taxon>
        <taxon>Schistosoma</taxon>
    </lineage>
</organism>
<reference evidence="2" key="1">
    <citation type="submission" date="2016-06" db="UniProtKB">
        <authorList>
            <consortium name="WormBaseParasite"/>
        </authorList>
    </citation>
    <scope>IDENTIFICATION</scope>
</reference>
<keyword evidence="1" id="KW-0472">Membrane</keyword>
<evidence type="ECO:0000313" key="2">
    <source>
        <dbReference type="WBParaSite" id="SCUD_0001037201-mRNA-1"/>
    </source>
</evidence>
<protein>
    <submittedName>
        <fullName evidence="2">Secreted protein</fullName>
    </submittedName>
</protein>
<name>A0A183K5U7_9TREM</name>
<feature type="transmembrane region" description="Helical" evidence="1">
    <location>
        <begin position="15"/>
        <end position="33"/>
    </location>
</feature>
<accession>A0A183K5U7</accession>
<evidence type="ECO:0000256" key="1">
    <source>
        <dbReference type="SAM" id="Phobius"/>
    </source>
</evidence>
<proteinExistence type="predicted"/>
<dbReference type="WBParaSite" id="SCUD_0001037201-mRNA-1">
    <property type="protein sequence ID" value="SCUD_0001037201-mRNA-1"/>
    <property type="gene ID" value="SCUD_0001037201"/>
</dbReference>
<keyword evidence="1" id="KW-1133">Transmembrane helix</keyword>
<keyword evidence="1" id="KW-0812">Transmembrane</keyword>
<feature type="transmembrane region" description="Helical" evidence="1">
    <location>
        <begin position="39"/>
        <end position="56"/>
    </location>
</feature>
<sequence>MVSGQWMLSILRKQLFINTCTLMMVVVVLQVSAPYSRTVLTFVLKILTLTVVYSCFEFRMLFNCRNVALSLPILAFSSGSDHPCSSMILSRYMKDSASSKVSPSSVIRLMFSALYLRILLLPLCMLRPTDAETAATRVVFICICSCVCDRRARSSAKSKSSN</sequence>
<dbReference type="AlphaFoldDB" id="A0A183K5U7"/>